<dbReference type="RefSeq" id="WP_168521696.1">
    <property type="nucleotide sequence ID" value="NZ_JAAXLS010000049.1"/>
</dbReference>
<comment type="caution">
    <text evidence="1">The sequence shown here is derived from an EMBL/GenBank/DDBJ whole genome shotgun (WGS) entry which is preliminary data.</text>
</comment>
<gene>
    <name evidence="1" type="ORF">HFP15_35335</name>
</gene>
<organism evidence="1 2">
    <name type="scientific">Amycolatopsis acididurans</name>
    <dbReference type="NCBI Taxonomy" id="2724524"/>
    <lineage>
        <taxon>Bacteria</taxon>
        <taxon>Bacillati</taxon>
        <taxon>Actinomycetota</taxon>
        <taxon>Actinomycetes</taxon>
        <taxon>Pseudonocardiales</taxon>
        <taxon>Pseudonocardiaceae</taxon>
        <taxon>Amycolatopsis</taxon>
    </lineage>
</organism>
<sequence length="162" mass="16547">MGFFDGINFAVSDGVAAVAQGAKAGAAAGGGLVSWTDVGTDVAKGATGTTASPLSSGGIMMDRDEMTAFLTQVKQTRELCIQQVQGNRTGDSLTPPASDQASTMFTNAAQTSRDGRNQYLQQQLAMYNELVDKLSKALGLTTESDVLAGGAVQQAAGGGKYS</sequence>
<evidence type="ECO:0008006" key="3">
    <source>
        <dbReference type="Google" id="ProtNLM"/>
    </source>
</evidence>
<dbReference type="Proteomes" id="UP000715441">
    <property type="component" value="Unassembled WGS sequence"/>
</dbReference>
<proteinExistence type="predicted"/>
<evidence type="ECO:0000313" key="1">
    <source>
        <dbReference type="EMBL" id="NKQ58146.1"/>
    </source>
</evidence>
<accession>A0ABX1JEM3</accession>
<dbReference type="EMBL" id="JAAXLS010000049">
    <property type="protein sequence ID" value="NKQ58146.1"/>
    <property type="molecule type" value="Genomic_DNA"/>
</dbReference>
<reference evidence="1 2" key="1">
    <citation type="submission" date="2020-04" db="EMBL/GenBank/DDBJ databases">
        <title>Novel species.</title>
        <authorList>
            <person name="Teo W.F.A."/>
            <person name="Lipun K."/>
            <person name="Srisuk N."/>
            <person name="Duangmal K."/>
        </authorList>
    </citation>
    <scope>NUCLEOTIDE SEQUENCE [LARGE SCALE GENOMIC DNA]</scope>
    <source>
        <strain evidence="1 2">K13G38</strain>
    </source>
</reference>
<protein>
    <recommendedName>
        <fullName evidence="3">PE domain-containing protein</fullName>
    </recommendedName>
</protein>
<evidence type="ECO:0000313" key="2">
    <source>
        <dbReference type="Proteomes" id="UP000715441"/>
    </source>
</evidence>
<name>A0ABX1JEM3_9PSEU</name>
<keyword evidence="2" id="KW-1185">Reference proteome</keyword>